<evidence type="ECO:0000313" key="3">
    <source>
        <dbReference type="Proteomes" id="UP000321046"/>
    </source>
</evidence>
<dbReference type="Proteomes" id="UP000321046">
    <property type="component" value="Unassembled WGS sequence"/>
</dbReference>
<proteinExistence type="predicted"/>
<evidence type="ECO:0000256" key="1">
    <source>
        <dbReference type="SAM" id="MobiDB-lite"/>
    </source>
</evidence>
<dbReference type="EMBL" id="VOSL01000147">
    <property type="protein sequence ID" value="TXD31618.1"/>
    <property type="molecule type" value="Genomic_DNA"/>
</dbReference>
<gene>
    <name evidence="2" type="ORF">FRC96_20875</name>
</gene>
<dbReference type="AlphaFoldDB" id="A0A5C6WXD9"/>
<dbReference type="OrthoDB" id="5490547at2"/>
<reference evidence="2 3" key="1">
    <citation type="submission" date="2019-08" db="EMBL/GenBank/DDBJ databases">
        <title>Bradymonadales sp. TMQ2.</title>
        <authorList>
            <person name="Liang Q."/>
        </authorList>
    </citation>
    <scope>NUCLEOTIDE SEQUENCE [LARGE SCALE GENOMIC DNA]</scope>
    <source>
        <strain evidence="2 3">TMQ2</strain>
    </source>
</reference>
<organism evidence="2 3">
    <name type="scientific">Lujinxingia vulgaris</name>
    <dbReference type="NCBI Taxonomy" id="2600176"/>
    <lineage>
        <taxon>Bacteria</taxon>
        <taxon>Deltaproteobacteria</taxon>
        <taxon>Bradymonadales</taxon>
        <taxon>Lujinxingiaceae</taxon>
        <taxon>Lujinxingia</taxon>
    </lineage>
</organism>
<accession>A0A5C6WXD9</accession>
<feature type="compositionally biased region" description="Low complexity" evidence="1">
    <location>
        <begin position="333"/>
        <end position="347"/>
    </location>
</feature>
<feature type="region of interest" description="Disordered" evidence="1">
    <location>
        <begin position="330"/>
        <end position="360"/>
    </location>
</feature>
<protein>
    <submittedName>
        <fullName evidence="2">Uncharacterized protein</fullName>
    </submittedName>
</protein>
<comment type="caution">
    <text evidence="2">The sequence shown here is derived from an EMBL/GenBank/DDBJ whole genome shotgun (WGS) entry which is preliminary data.</text>
</comment>
<sequence length="360" mass="37911">MKTNLSMLMRSALTFGVSALVLLTTLPAFAMGDLLETLPGGHDAVMAVDFDETRDSPFFRAALGWMRSHPAVGPALSAVEETLQIEVQTDLDELVILSDTPPLNLAMLSGGANPMDPSSLDLSSVRGSVLAARGDFEAGKVLEGVRARNSDAAALSVGERAGVRTAQIDVVTLAPNAVLVLTGERAYRDEVLARLERGERLGARFVGALAKLGEAPGVVMMIQPNYEGEAGDASFAALSVRLKSRVLASMVMTMRDDERARVSAQEIASARQQALSNPLVAMFGLGPAAQNLAVRQQAADLFVSTSMTNDEAKILFDQVMRIVKTSGELEQGASPAAPVVPPTQAAPAPVPEDGVEADFN</sequence>
<dbReference type="RefSeq" id="WP_146977491.1">
    <property type="nucleotide sequence ID" value="NZ_VOSL01000147.1"/>
</dbReference>
<evidence type="ECO:0000313" key="2">
    <source>
        <dbReference type="EMBL" id="TXD31618.1"/>
    </source>
</evidence>
<name>A0A5C6WXD9_9DELT</name>